<name>A0ABX1ZJQ8_9BACL</name>
<protein>
    <submittedName>
        <fullName evidence="2">HD domain-containing protein</fullName>
    </submittedName>
</protein>
<dbReference type="PROSITE" id="PS51832">
    <property type="entry name" value="HD_GYP"/>
    <property type="match status" value="1"/>
</dbReference>
<dbReference type="InterPro" id="IPR003607">
    <property type="entry name" value="HD/PDEase_dom"/>
</dbReference>
<dbReference type="SMART" id="SM00471">
    <property type="entry name" value="HDc"/>
    <property type="match status" value="1"/>
</dbReference>
<dbReference type="SUPFAM" id="SSF109604">
    <property type="entry name" value="HD-domain/PDEase-like"/>
    <property type="match status" value="1"/>
</dbReference>
<dbReference type="Gene3D" id="1.10.3210.10">
    <property type="entry name" value="Hypothetical protein af1432"/>
    <property type="match status" value="1"/>
</dbReference>
<dbReference type="Pfam" id="PF13487">
    <property type="entry name" value="HD_5"/>
    <property type="match status" value="1"/>
</dbReference>
<evidence type="ECO:0000313" key="2">
    <source>
        <dbReference type="EMBL" id="NOV00231.1"/>
    </source>
</evidence>
<gene>
    <name evidence="2" type="ORF">GC097_09400</name>
</gene>
<accession>A0ABX1ZJQ8</accession>
<dbReference type="CDD" id="cd00077">
    <property type="entry name" value="HDc"/>
    <property type="match status" value="1"/>
</dbReference>
<evidence type="ECO:0000259" key="1">
    <source>
        <dbReference type="PROSITE" id="PS51832"/>
    </source>
</evidence>
<dbReference type="PANTHER" id="PTHR43155:SF2">
    <property type="entry name" value="CYCLIC DI-GMP PHOSPHODIESTERASE PA4108"/>
    <property type="match status" value="1"/>
</dbReference>
<comment type="caution">
    <text evidence="2">The sequence shown here is derived from an EMBL/GenBank/DDBJ whole genome shotgun (WGS) entry which is preliminary data.</text>
</comment>
<organism evidence="2 3">
    <name type="scientific">Paenibacillus planticolens</name>
    <dbReference type="NCBI Taxonomy" id="2654976"/>
    <lineage>
        <taxon>Bacteria</taxon>
        <taxon>Bacillati</taxon>
        <taxon>Bacillota</taxon>
        <taxon>Bacilli</taxon>
        <taxon>Bacillales</taxon>
        <taxon>Paenibacillaceae</taxon>
        <taxon>Paenibacillus</taxon>
    </lineage>
</organism>
<keyword evidence="3" id="KW-1185">Reference proteome</keyword>
<evidence type="ECO:0000313" key="3">
    <source>
        <dbReference type="Proteomes" id="UP000618579"/>
    </source>
</evidence>
<feature type="domain" description="HD-GYP" evidence="1">
    <location>
        <begin position="103"/>
        <end position="299"/>
    </location>
</feature>
<sequence>MRDLAGKMLKYDVTTSYGLVLATAQTVLMEEHLDLFRQHRIDFMDIIATSLQEQELEDVQSQNPSGLLVRKATQFAKDLFELVETQKKIPLFEIKNQLIPIVQQAAEHSDLFEIFEAIKAKDEYTHQHNVGVGILSTLIGKWLQMNDQEVALLTLAATLHDIGKVKIPQDILRKPGKLTKEEFDEMKQHTVRGYNLLRETKGLNYKVSLVALQHHERLDGSGYPMGLKDSQIDRFSRIVAVADVFHAMSSKRPHQDMMPFYEVVRQMREGLFGELDPHIVSVFLTNMIRGLVGRKVKLTDGRWADVVYINPTDDTNPLVKIDDTFVDLSRERHIHIKEVVV</sequence>
<dbReference type="PANTHER" id="PTHR43155">
    <property type="entry name" value="CYCLIC DI-GMP PHOSPHODIESTERASE PA4108-RELATED"/>
    <property type="match status" value="1"/>
</dbReference>
<dbReference type="Proteomes" id="UP000618579">
    <property type="component" value="Unassembled WGS sequence"/>
</dbReference>
<proteinExistence type="predicted"/>
<dbReference type="RefSeq" id="WP_171683092.1">
    <property type="nucleotide sequence ID" value="NZ_WHNZ01000017.1"/>
</dbReference>
<dbReference type="InterPro" id="IPR037522">
    <property type="entry name" value="HD_GYP_dom"/>
</dbReference>
<reference evidence="2 3" key="1">
    <citation type="submission" date="2019-10" db="EMBL/GenBank/DDBJ databases">
        <title>Description of Paenibacillus pedi sp. nov.</title>
        <authorList>
            <person name="Carlier A."/>
            <person name="Qi S."/>
        </authorList>
    </citation>
    <scope>NUCLEOTIDE SEQUENCE [LARGE SCALE GENOMIC DNA]</scope>
    <source>
        <strain evidence="2 3">LMG 31457</strain>
    </source>
</reference>
<dbReference type="EMBL" id="WHNZ01000017">
    <property type="protein sequence ID" value="NOV00231.1"/>
    <property type="molecule type" value="Genomic_DNA"/>
</dbReference>